<protein>
    <submittedName>
        <fullName evidence="2">Uncharacterized protein</fullName>
    </submittedName>
</protein>
<dbReference type="Proteomes" id="UP000799536">
    <property type="component" value="Unassembled WGS sequence"/>
</dbReference>
<comment type="caution">
    <text evidence="2">The sequence shown here is derived from an EMBL/GenBank/DDBJ whole genome shotgun (WGS) entry which is preliminary data.</text>
</comment>
<name>A0A9P4JP09_9PLEO</name>
<dbReference type="OrthoDB" id="5374757at2759"/>
<dbReference type="AlphaFoldDB" id="A0A9P4JP09"/>
<gene>
    <name evidence="2" type="ORF">GQ43DRAFT_439576</name>
</gene>
<evidence type="ECO:0000313" key="2">
    <source>
        <dbReference type="EMBL" id="KAF2202585.1"/>
    </source>
</evidence>
<feature type="region of interest" description="Disordered" evidence="1">
    <location>
        <begin position="153"/>
        <end position="215"/>
    </location>
</feature>
<organism evidence="2 3">
    <name type="scientific">Delitschia confertaspora ATCC 74209</name>
    <dbReference type="NCBI Taxonomy" id="1513339"/>
    <lineage>
        <taxon>Eukaryota</taxon>
        <taxon>Fungi</taxon>
        <taxon>Dikarya</taxon>
        <taxon>Ascomycota</taxon>
        <taxon>Pezizomycotina</taxon>
        <taxon>Dothideomycetes</taxon>
        <taxon>Pleosporomycetidae</taxon>
        <taxon>Pleosporales</taxon>
        <taxon>Delitschiaceae</taxon>
        <taxon>Delitschia</taxon>
    </lineage>
</organism>
<keyword evidence="3" id="KW-1185">Reference proteome</keyword>
<accession>A0A9P4JP09</accession>
<dbReference type="PANTHER" id="PTHR40635:SF1">
    <property type="match status" value="1"/>
</dbReference>
<proteinExistence type="predicted"/>
<evidence type="ECO:0000256" key="1">
    <source>
        <dbReference type="SAM" id="MobiDB-lite"/>
    </source>
</evidence>
<dbReference type="EMBL" id="ML993931">
    <property type="protein sequence ID" value="KAF2202585.1"/>
    <property type="molecule type" value="Genomic_DNA"/>
</dbReference>
<reference evidence="2" key="1">
    <citation type="journal article" date="2020" name="Stud. Mycol.">
        <title>101 Dothideomycetes genomes: a test case for predicting lifestyles and emergence of pathogens.</title>
        <authorList>
            <person name="Haridas S."/>
            <person name="Albert R."/>
            <person name="Binder M."/>
            <person name="Bloem J."/>
            <person name="Labutti K."/>
            <person name="Salamov A."/>
            <person name="Andreopoulos B."/>
            <person name="Baker S."/>
            <person name="Barry K."/>
            <person name="Bills G."/>
            <person name="Bluhm B."/>
            <person name="Cannon C."/>
            <person name="Castanera R."/>
            <person name="Culley D."/>
            <person name="Daum C."/>
            <person name="Ezra D."/>
            <person name="Gonzalez J."/>
            <person name="Henrissat B."/>
            <person name="Kuo A."/>
            <person name="Liang C."/>
            <person name="Lipzen A."/>
            <person name="Lutzoni F."/>
            <person name="Magnuson J."/>
            <person name="Mondo S."/>
            <person name="Nolan M."/>
            <person name="Ohm R."/>
            <person name="Pangilinan J."/>
            <person name="Park H.-J."/>
            <person name="Ramirez L."/>
            <person name="Alfaro M."/>
            <person name="Sun H."/>
            <person name="Tritt A."/>
            <person name="Yoshinaga Y."/>
            <person name="Zwiers L.-H."/>
            <person name="Turgeon B."/>
            <person name="Goodwin S."/>
            <person name="Spatafora J."/>
            <person name="Crous P."/>
            <person name="Grigoriev I."/>
        </authorList>
    </citation>
    <scope>NUCLEOTIDE SEQUENCE</scope>
    <source>
        <strain evidence="2">ATCC 74209</strain>
    </source>
</reference>
<dbReference type="PANTHER" id="PTHR40635">
    <property type="match status" value="1"/>
</dbReference>
<evidence type="ECO:0000313" key="3">
    <source>
        <dbReference type="Proteomes" id="UP000799536"/>
    </source>
</evidence>
<sequence length="285" mass="31835">MAPIRRYLRITKHSVLEVRIYLDRPSDAETWLLRRDNPALPRVLQAVRPLVLPKLREENERVKGKGKSKSKKKGVKDVVSEDEFDVSIFLTELSARHSLLTKQKSFKENPRLKSNSGKLTGWLTAGSTEETIVVPDKQVQPIVIREEDDEDTINLNKIPEAPKKSNISDNARKHHVNDGTPSESDDSDGLFIPPSKPSRRDRSASSEAGRASEILEPMDDKKLRMNTTYDGFSIYGRILCLVVKRKGISDSAGGSVVPGSSQKMMENWVSTQAAAEQAEDDDDNA</sequence>